<keyword evidence="3" id="KW-0813">Transport</keyword>
<reference evidence="9" key="1">
    <citation type="journal article" date="2023" name="GigaByte">
        <title>Genome assembly of the bearded iris, Iris pallida Lam.</title>
        <authorList>
            <person name="Bruccoleri R.E."/>
            <person name="Oakeley E.J."/>
            <person name="Faust A.M.E."/>
            <person name="Altorfer M."/>
            <person name="Dessus-Babus S."/>
            <person name="Burckhardt D."/>
            <person name="Oertli M."/>
            <person name="Naumann U."/>
            <person name="Petersen F."/>
            <person name="Wong J."/>
        </authorList>
    </citation>
    <scope>NUCLEOTIDE SEQUENCE</scope>
    <source>
        <strain evidence="9">GSM-AAB239-AS_SAM_17_03QT</strain>
    </source>
</reference>
<dbReference type="Pfam" id="PF01061">
    <property type="entry name" value="ABC2_membrane"/>
    <property type="match status" value="1"/>
</dbReference>
<feature type="domain" description="ABC-2 type transporter transmembrane" evidence="8">
    <location>
        <begin position="60"/>
        <end position="265"/>
    </location>
</feature>
<accession>A0AAX6H1B2</accession>
<evidence type="ECO:0000256" key="3">
    <source>
        <dbReference type="ARBA" id="ARBA00022448"/>
    </source>
</evidence>
<protein>
    <submittedName>
        <fullName evidence="9">ABC transporter G family member 11-like</fullName>
    </submittedName>
</protein>
<dbReference type="InterPro" id="IPR052215">
    <property type="entry name" value="Plant_ABCG"/>
</dbReference>
<evidence type="ECO:0000256" key="7">
    <source>
        <dbReference type="SAM" id="Phobius"/>
    </source>
</evidence>
<proteinExistence type="inferred from homology"/>
<evidence type="ECO:0000256" key="6">
    <source>
        <dbReference type="ARBA" id="ARBA00023136"/>
    </source>
</evidence>
<feature type="transmembrane region" description="Helical" evidence="7">
    <location>
        <begin position="79"/>
        <end position="100"/>
    </location>
</feature>
<feature type="transmembrane region" description="Helical" evidence="7">
    <location>
        <begin position="305"/>
        <end position="326"/>
    </location>
</feature>
<keyword evidence="5 7" id="KW-1133">Transmembrane helix</keyword>
<keyword evidence="6 7" id="KW-0472">Membrane</keyword>
<keyword evidence="10" id="KW-1185">Reference proteome</keyword>
<evidence type="ECO:0000256" key="5">
    <source>
        <dbReference type="ARBA" id="ARBA00022989"/>
    </source>
</evidence>
<dbReference type="PANTHER" id="PTHR48042">
    <property type="entry name" value="ABC TRANSPORTER G FAMILY MEMBER 11"/>
    <property type="match status" value="1"/>
</dbReference>
<evidence type="ECO:0000259" key="8">
    <source>
        <dbReference type="Pfam" id="PF01061"/>
    </source>
</evidence>
<dbReference type="EMBL" id="JANAVB010014596">
    <property type="protein sequence ID" value="KAJ6834317.1"/>
    <property type="molecule type" value="Genomic_DNA"/>
</dbReference>
<name>A0AAX6H1B2_IRIPA</name>
<reference evidence="9" key="2">
    <citation type="submission" date="2023-04" db="EMBL/GenBank/DDBJ databases">
        <authorList>
            <person name="Bruccoleri R.E."/>
            <person name="Oakeley E.J."/>
            <person name="Faust A.-M."/>
            <person name="Dessus-Babus S."/>
            <person name="Altorfer M."/>
            <person name="Burckhardt D."/>
            <person name="Oertli M."/>
            <person name="Naumann U."/>
            <person name="Petersen F."/>
            <person name="Wong J."/>
        </authorList>
    </citation>
    <scope>NUCLEOTIDE SEQUENCE</scope>
    <source>
        <strain evidence="9">GSM-AAB239-AS_SAM_17_03QT</strain>
        <tissue evidence="9">Leaf</tissue>
    </source>
</reference>
<dbReference type="GO" id="GO:0016020">
    <property type="term" value="C:membrane"/>
    <property type="evidence" value="ECO:0007669"/>
    <property type="project" value="UniProtKB-SubCell"/>
</dbReference>
<dbReference type="AlphaFoldDB" id="A0AAX6H1B2"/>
<feature type="transmembrane region" description="Helical" evidence="7">
    <location>
        <begin position="217"/>
        <end position="238"/>
    </location>
</feature>
<sequence length="352" mass="39824">MSQSDDPLDNMTTTEVTQILVEFYNHSRYYYTTRSRVDEVSRLKGSVMDFGGSQASFLVQASTLTKRSFVNMTRDIGYYWLRLASYIVVSVCIGTIFVNVGTKFTSIRARSASAFFIMTFLTFMSIGGFPSFAEDLKVSIKSDSTGTTEVSAFVIGNTLSSAPFLMLIASVSGTISYFIVGLHPGFSHYLFFNLCLYASVCVVESMMMAIASVLPNFLMGVMIGAGIQGIFLLVSGYFRRIDDIPKPVWRYPMTYISFHYWDLQGAYLNDMRGLTFDNLNPELPKIPGEYVLENTLMVDLHRSKWWDLTVLLAMVVVYRILFFVMIKLSEDVAPWIRGYIARKRLTRASTVF</sequence>
<comment type="similarity">
    <text evidence="2">Belongs to the ABC transporter superfamily. ABCG family. Eye pigment precursor importer (TC 3.A.1.204) subfamily.</text>
</comment>
<dbReference type="InterPro" id="IPR013525">
    <property type="entry name" value="ABC2_TM"/>
</dbReference>
<gene>
    <name evidence="9" type="ORF">M6B38_335355</name>
</gene>
<evidence type="ECO:0000313" key="9">
    <source>
        <dbReference type="EMBL" id="KAJ6834317.1"/>
    </source>
</evidence>
<feature type="transmembrane region" description="Helical" evidence="7">
    <location>
        <begin position="112"/>
        <end position="133"/>
    </location>
</feature>
<comment type="caution">
    <text evidence="9">The sequence shown here is derived from an EMBL/GenBank/DDBJ whole genome shotgun (WGS) entry which is preliminary data.</text>
</comment>
<comment type="subcellular location">
    <subcellularLocation>
        <location evidence="1">Membrane</location>
        <topology evidence="1">Multi-pass membrane protein</topology>
    </subcellularLocation>
</comment>
<feature type="transmembrane region" description="Helical" evidence="7">
    <location>
        <begin position="153"/>
        <end position="178"/>
    </location>
</feature>
<evidence type="ECO:0000256" key="1">
    <source>
        <dbReference type="ARBA" id="ARBA00004141"/>
    </source>
</evidence>
<dbReference type="GO" id="GO:0140359">
    <property type="term" value="F:ABC-type transporter activity"/>
    <property type="evidence" value="ECO:0007669"/>
    <property type="project" value="InterPro"/>
</dbReference>
<dbReference type="PANTHER" id="PTHR48042:SF11">
    <property type="entry name" value="ABC TRANSPORTER G FAMILY MEMBER 11"/>
    <property type="match status" value="1"/>
</dbReference>
<dbReference type="Proteomes" id="UP001140949">
    <property type="component" value="Unassembled WGS sequence"/>
</dbReference>
<evidence type="ECO:0000256" key="2">
    <source>
        <dbReference type="ARBA" id="ARBA00005814"/>
    </source>
</evidence>
<feature type="transmembrane region" description="Helical" evidence="7">
    <location>
        <begin position="190"/>
        <end position="211"/>
    </location>
</feature>
<evidence type="ECO:0000313" key="10">
    <source>
        <dbReference type="Proteomes" id="UP001140949"/>
    </source>
</evidence>
<keyword evidence="4 7" id="KW-0812">Transmembrane</keyword>
<evidence type="ECO:0000256" key="4">
    <source>
        <dbReference type="ARBA" id="ARBA00022692"/>
    </source>
</evidence>
<organism evidence="9 10">
    <name type="scientific">Iris pallida</name>
    <name type="common">Sweet iris</name>
    <dbReference type="NCBI Taxonomy" id="29817"/>
    <lineage>
        <taxon>Eukaryota</taxon>
        <taxon>Viridiplantae</taxon>
        <taxon>Streptophyta</taxon>
        <taxon>Embryophyta</taxon>
        <taxon>Tracheophyta</taxon>
        <taxon>Spermatophyta</taxon>
        <taxon>Magnoliopsida</taxon>
        <taxon>Liliopsida</taxon>
        <taxon>Asparagales</taxon>
        <taxon>Iridaceae</taxon>
        <taxon>Iridoideae</taxon>
        <taxon>Irideae</taxon>
        <taxon>Iris</taxon>
    </lineage>
</organism>